<dbReference type="EMBL" id="AP015043">
    <property type="protein sequence ID" value="BAT99738.1"/>
    <property type="molecule type" value="Genomic_DNA"/>
</dbReference>
<accession>A0A0S3T3B5</accession>
<reference evidence="2 3" key="1">
    <citation type="journal article" date="2015" name="Sci. Rep.">
        <title>The power of single molecule real-time sequencing technology in the de novo assembly of a eukaryotic genome.</title>
        <authorList>
            <person name="Sakai H."/>
            <person name="Naito K."/>
            <person name="Ogiso-Tanaka E."/>
            <person name="Takahashi Y."/>
            <person name="Iseki K."/>
            <person name="Muto C."/>
            <person name="Satou K."/>
            <person name="Teruya K."/>
            <person name="Shiroma A."/>
            <person name="Shimoji M."/>
            <person name="Hirano T."/>
            <person name="Itoh T."/>
            <person name="Kaga A."/>
            <person name="Tomooka N."/>
        </authorList>
    </citation>
    <scope>NUCLEOTIDE SEQUENCE [LARGE SCALE GENOMIC DNA]</scope>
    <source>
        <strain evidence="3">cv. Shumari</strain>
    </source>
</reference>
<evidence type="ECO:0000313" key="2">
    <source>
        <dbReference type="EMBL" id="BAT99738.1"/>
    </source>
</evidence>
<protein>
    <submittedName>
        <fullName evidence="2">Uncharacterized protein</fullName>
    </submittedName>
</protein>
<sequence>MRRVQIGRAGPHRVAALTIKSLNYFPGRERSNTFRDASENDYEGEVSEQSYKKSEIDKMEEMQHRHEEEVMAVRAECSARLA</sequence>
<organism evidence="2 3">
    <name type="scientific">Vigna angularis var. angularis</name>
    <dbReference type="NCBI Taxonomy" id="157739"/>
    <lineage>
        <taxon>Eukaryota</taxon>
        <taxon>Viridiplantae</taxon>
        <taxon>Streptophyta</taxon>
        <taxon>Embryophyta</taxon>
        <taxon>Tracheophyta</taxon>
        <taxon>Spermatophyta</taxon>
        <taxon>Magnoliopsida</taxon>
        <taxon>eudicotyledons</taxon>
        <taxon>Gunneridae</taxon>
        <taxon>Pentapetalae</taxon>
        <taxon>rosids</taxon>
        <taxon>fabids</taxon>
        <taxon>Fabales</taxon>
        <taxon>Fabaceae</taxon>
        <taxon>Papilionoideae</taxon>
        <taxon>50 kb inversion clade</taxon>
        <taxon>NPAAA clade</taxon>
        <taxon>indigoferoid/millettioid clade</taxon>
        <taxon>Phaseoleae</taxon>
        <taxon>Vigna</taxon>
    </lineage>
</organism>
<gene>
    <name evidence="2" type="primary">Vigan.10G125000</name>
    <name evidence="2" type="ORF">VIGAN_10125000</name>
</gene>
<evidence type="ECO:0000256" key="1">
    <source>
        <dbReference type="SAM" id="MobiDB-lite"/>
    </source>
</evidence>
<feature type="region of interest" description="Disordered" evidence="1">
    <location>
        <begin position="28"/>
        <end position="50"/>
    </location>
</feature>
<proteinExistence type="predicted"/>
<keyword evidence="3" id="KW-1185">Reference proteome</keyword>
<feature type="compositionally biased region" description="Basic and acidic residues" evidence="1">
    <location>
        <begin position="28"/>
        <end position="38"/>
    </location>
</feature>
<evidence type="ECO:0000313" key="3">
    <source>
        <dbReference type="Proteomes" id="UP000291084"/>
    </source>
</evidence>
<dbReference type="Proteomes" id="UP000291084">
    <property type="component" value="Chromosome 10"/>
</dbReference>
<name>A0A0S3T3B5_PHAAN</name>
<dbReference type="AlphaFoldDB" id="A0A0S3T3B5"/>